<evidence type="ECO:0000256" key="8">
    <source>
        <dbReference type="ARBA" id="ARBA00023273"/>
    </source>
</evidence>
<feature type="compositionally biased region" description="Basic and acidic residues" evidence="11">
    <location>
        <begin position="447"/>
        <end position="484"/>
    </location>
</feature>
<proteinExistence type="inferred from homology"/>
<evidence type="ECO:0000256" key="4">
    <source>
        <dbReference type="ARBA" id="ARBA00021815"/>
    </source>
</evidence>
<name>A0A9W7L2H7_9STRA</name>
<feature type="compositionally biased region" description="Basic residues" evidence="11">
    <location>
        <begin position="385"/>
        <end position="402"/>
    </location>
</feature>
<feature type="compositionally biased region" description="Acidic residues" evidence="11">
    <location>
        <begin position="268"/>
        <end position="283"/>
    </location>
</feature>
<feature type="compositionally biased region" description="Basic and acidic residues" evidence="11">
    <location>
        <begin position="490"/>
        <end position="526"/>
    </location>
</feature>
<feature type="region of interest" description="Disordered" evidence="11">
    <location>
        <begin position="447"/>
        <end position="561"/>
    </location>
</feature>
<evidence type="ECO:0000256" key="3">
    <source>
        <dbReference type="ARBA" id="ARBA00007460"/>
    </source>
</evidence>
<feature type="region of interest" description="Disordered" evidence="11">
    <location>
        <begin position="260"/>
        <end position="323"/>
    </location>
</feature>
<reference evidence="14" key="1">
    <citation type="journal article" date="2023" name="Commun. Biol.">
        <title>Genome analysis of Parmales, the sister group of diatoms, reveals the evolutionary specialization of diatoms from phago-mixotrophs to photoautotrophs.</title>
        <authorList>
            <person name="Ban H."/>
            <person name="Sato S."/>
            <person name="Yoshikawa S."/>
            <person name="Yamada K."/>
            <person name="Nakamura Y."/>
            <person name="Ichinomiya M."/>
            <person name="Sato N."/>
            <person name="Blanc-Mathieu R."/>
            <person name="Endo H."/>
            <person name="Kuwata A."/>
            <person name="Ogata H."/>
        </authorList>
    </citation>
    <scope>NUCLEOTIDE SEQUENCE [LARGE SCALE GENOMIC DNA]</scope>
</reference>
<dbReference type="Proteomes" id="UP001165065">
    <property type="component" value="Unassembled WGS sequence"/>
</dbReference>
<sequence>MSTDWIFESVAQILKSPAWEAEVFGFIDENCLVFSNDDENKFCYSDLHAEFKEVVERHLTSKLAEFGIGEEVFYEACASNRFKSDINKSVYDQMVAMDDFLTFKKLMVRRNMELELEAVRALQSANVKLKPASTREEEEAQLQAALKASEELTPTERMALEERNGEEEKGSDGGMASAAEGTVMEKQLKEAIQANMTELEIFHKQEEFERLQLEQAIAASLALHEQELHDAKMEAKRMDATGQDDDGGIGGHEAMMIAEDKKPHAREEDSDDDESEDEDDLGEAGDSVLYGGTPAKATSPSFEHYIGEDGRDEGEAGGRGMEEEGVIDAAEAKVMEDNVIDAKAVPTPVKTKTAEAADDKVIQEAEPVLEAEVVGALDQEGGLKVIKKKKKKKEKKKKKKKERKDDDDDDDGRLPSIGGGVLGGLKPLAPIKKISELQEEMNVRKEQAEEAFRRNHQLLEEQRKKQEELQKQAKMTEEDMQKRAEHLKRQRDMIIAKKKAEREKAARAAREDEAGKAEEFRRKIEKFSTGPPNEEQQLADEGKGGEEEDNEEQRAADERRASMRIALAANMKKNLLKNEYERLNKMQNEQFAELDEKLRRVEDLRKENRLREEELKDAIKHNQELRALNIKKAGV</sequence>
<feature type="domain" description="BART" evidence="12">
    <location>
        <begin position="3"/>
        <end position="115"/>
    </location>
</feature>
<evidence type="ECO:0000256" key="5">
    <source>
        <dbReference type="ARBA" id="ARBA00022490"/>
    </source>
</evidence>
<dbReference type="OrthoDB" id="272687at2759"/>
<dbReference type="InterPro" id="IPR042541">
    <property type="entry name" value="BART_sf"/>
</dbReference>
<dbReference type="PANTHER" id="PTHR21532:SF0">
    <property type="entry name" value="CILIA- AND FLAGELLA-ASSOCIATED PROTEIN 36"/>
    <property type="match status" value="1"/>
</dbReference>
<evidence type="ECO:0000256" key="11">
    <source>
        <dbReference type="SAM" id="MobiDB-lite"/>
    </source>
</evidence>
<comment type="subcellular location">
    <subcellularLocation>
        <location evidence="1">Cell projection</location>
        <location evidence="1">Cilium</location>
    </subcellularLocation>
    <subcellularLocation>
        <location evidence="2">Cytoplasm</location>
    </subcellularLocation>
</comment>
<keyword evidence="14" id="KW-1185">Reference proteome</keyword>
<evidence type="ECO:0000256" key="1">
    <source>
        <dbReference type="ARBA" id="ARBA00004138"/>
    </source>
</evidence>
<comment type="caution">
    <text evidence="13">The sequence shown here is derived from an EMBL/GenBank/DDBJ whole genome shotgun (WGS) entry which is preliminary data.</text>
</comment>
<evidence type="ECO:0000259" key="12">
    <source>
        <dbReference type="Pfam" id="PF11527"/>
    </source>
</evidence>
<feature type="compositionally biased region" description="Basic and acidic residues" evidence="11">
    <location>
        <begin position="305"/>
        <end position="322"/>
    </location>
</feature>
<comment type="similarity">
    <text evidence="3">Belongs to the CFAP36 family.</text>
</comment>
<evidence type="ECO:0000256" key="7">
    <source>
        <dbReference type="ARBA" id="ARBA00023069"/>
    </source>
</evidence>
<dbReference type="GO" id="GO:0097546">
    <property type="term" value="C:ciliary base"/>
    <property type="evidence" value="ECO:0007669"/>
    <property type="project" value="TreeGrafter"/>
</dbReference>
<keyword evidence="7" id="KW-0969">Cilium</keyword>
<feature type="compositionally biased region" description="Basic and acidic residues" evidence="11">
    <location>
        <begin position="552"/>
        <end position="561"/>
    </location>
</feature>
<dbReference type="AlphaFoldDB" id="A0A9W7L2H7"/>
<organism evidence="13 14">
    <name type="scientific">Triparma columacea</name>
    <dbReference type="NCBI Taxonomy" id="722753"/>
    <lineage>
        <taxon>Eukaryota</taxon>
        <taxon>Sar</taxon>
        <taxon>Stramenopiles</taxon>
        <taxon>Ochrophyta</taxon>
        <taxon>Bolidophyceae</taxon>
        <taxon>Parmales</taxon>
        <taxon>Triparmaceae</taxon>
        <taxon>Triparma</taxon>
    </lineage>
</organism>
<dbReference type="PANTHER" id="PTHR21532">
    <property type="entry name" value="PHOSPHODIESTERASE HL"/>
    <property type="match status" value="1"/>
</dbReference>
<evidence type="ECO:0000313" key="14">
    <source>
        <dbReference type="Proteomes" id="UP001165065"/>
    </source>
</evidence>
<protein>
    <recommendedName>
        <fullName evidence="4">Cilia- and flagella-associated protein 36</fullName>
    </recommendedName>
    <alternativeName>
        <fullName evidence="9">Coiled-coil domain-containing protein 104</fullName>
    </alternativeName>
</protein>
<evidence type="ECO:0000256" key="6">
    <source>
        <dbReference type="ARBA" id="ARBA00023054"/>
    </source>
</evidence>
<keyword evidence="5" id="KW-0963">Cytoplasm</keyword>
<feature type="region of interest" description="Disordered" evidence="11">
    <location>
        <begin position="384"/>
        <end position="428"/>
    </location>
</feature>
<dbReference type="Gene3D" id="1.20.1520.10">
    <property type="entry name" value="ADP-ribosylation factor-like 2-binding protein, domain"/>
    <property type="match status" value="1"/>
</dbReference>
<evidence type="ECO:0000313" key="13">
    <source>
        <dbReference type="EMBL" id="GMI25427.1"/>
    </source>
</evidence>
<evidence type="ECO:0000256" key="2">
    <source>
        <dbReference type="ARBA" id="ARBA00004496"/>
    </source>
</evidence>
<dbReference type="GO" id="GO:0005930">
    <property type="term" value="C:axoneme"/>
    <property type="evidence" value="ECO:0007669"/>
    <property type="project" value="TreeGrafter"/>
</dbReference>
<evidence type="ECO:0000256" key="10">
    <source>
        <dbReference type="SAM" id="Coils"/>
    </source>
</evidence>
<keyword evidence="8" id="KW-0966">Cell projection</keyword>
<dbReference type="Pfam" id="PF11527">
    <property type="entry name" value="ARL2_Bind_BART"/>
    <property type="match status" value="1"/>
</dbReference>
<dbReference type="InterPro" id="IPR023379">
    <property type="entry name" value="BART_dom"/>
</dbReference>
<accession>A0A9W7L2H7</accession>
<gene>
    <name evidence="13" type="ORF">TrCOL_g3886</name>
</gene>
<evidence type="ECO:0000256" key="9">
    <source>
        <dbReference type="ARBA" id="ARBA00031593"/>
    </source>
</evidence>
<keyword evidence="6 10" id="KW-0175">Coiled coil</keyword>
<dbReference type="EMBL" id="BRYA01000610">
    <property type="protein sequence ID" value="GMI25427.1"/>
    <property type="molecule type" value="Genomic_DNA"/>
</dbReference>
<feature type="coiled-coil region" evidence="10">
    <location>
        <begin position="566"/>
        <end position="621"/>
    </location>
</feature>
<dbReference type="InterPro" id="IPR038888">
    <property type="entry name" value="CFAP36"/>
</dbReference>